<sequence length="238" mass="26430">MQKILLISGWGLGCQPLAGLKTALENLHFQVELIDIFDSSNPAVLEEVLQKAVKADILMGWSLGGQLATILAQKIFEQTGQAKILVTLASNPCFVATVEWPNAMSRVTFEAFKGAFLNDREATLKRFCHLVGAGGVTARNDIRYLQSFIKTDDPINLISGLQQLEQLNLVSILQKYPGRQYHLVSEQDQLIPCQIIADFHFLKANLLKIELLPNVGHGFPYSEITLTSKKICSFLNMT</sequence>
<protein>
    <submittedName>
        <fullName evidence="1">Transporter</fullName>
    </submittedName>
</protein>
<comment type="caution">
    <text evidence="1">The sequence shown here is derived from an EMBL/GenBank/DDBJ whole genome shotgun (WGS) entry which is preliminary data.</text>
</comment>
<dbReference type="AlphaFoldDB" id="A0A8H2K0C9"/>
<dbReference type="RefSeq" id="WP_005027537.1">
    <property type="nucleotide sequence ID" value="NZ_CP027365.1"/>
</dbReference>
<dbReference type="Gene3D" id="3.40.50.1820">
    <property type="entry name" value="alpha/beta hydrolase"/>
    <property type="match status" value="1"/>
</dbReference>
<organism evidence="1 2">
    <name type="scientific">Acinetobacter radioresistens</name>
    <dbReference type="NCBI Taxonomy" id="40216"/>
    <lineage>
        <taxon>Bacteria</taxon>
        <taxon>Pseudomonadati</taxon>
        <taxon>Pseudomonadota</taxon>
        <taxon>Gammaproteobacteria</taxon>
        <taxon>Moraxellales</taxon>
        <taxon>Moraxellaceae</taxon>
        <taxon>Acinetobacter</taxon>
    </lineage>
</organism>
<evidence type="ECO:0000313" key="2">
    <source>
        <dbReference type="Proteomes" id="UP000314285"/>
    </source>
</evidence>
<accession>A0A8H2K0C9</accession>
<dbReference type="InterPro" id="IPR029058">
    <property type="entry name" value="AB_hydrolase_fold"/>
</dbReference>
<reference evidence="1 2" key="1">
    <citation type="submission" date="2019-06" db="EMBL/GenBank/DDBJ databases">
        <title>Genome of Acinetobacter radioresistens APH1, a phenol degrading strain.</title>
        <authorList>
            <person name="Liu Y."/>
        </authorList>
    </citation>
    <scope>NUCLEOTIDE SEQUENCE [LARGE SCALE GENOMIC DNA]</scope>
    <source>
        <strain evidence="1 2">APH1</strain>
    </source>
</reference>
<proteinExistence type="predicted"/>
<name>A0A8H2K0C9_ACIRA</name>
<dbReference type="Proteomes" id="UP000314285">
    <property type="component" value="Unassembled WGS sequence"/>
</dbReference>
<dbReference type="EMBL" id="VFBM01000007">
    <property type="protein sequence ID" value="TNX91406.1"/>
    <property type="molecule type" value="Genomic_DNA"/>
</dbReference>
<evidence type="ECO:0000313" key="1">
    <source>
        <dbReference type="EMBL" id="TNX91406.1"/>
    </source>
</evidence>
<dbReference type="SUPFAM" id="SSF53474">
    <property type="entry name" value="alpha/beta-Hydrolases"/>
    <property type="match status" value="1"/>
</dbReference>
<gene>
    <name evidence="1" type="ORF">FHY67_10515</name>
</gene>